<dbReference type="SUPFAM" id="SSF51905">
    <property type="entry name" value="FAD/NAD(P)-binding domain"/>
    <property type="match status" value="1"/>
</dbReference>
<dbReference type="InterPro" id="IPR002938">
    <property type="entry name" value="FAD-bd"/>
</dbReference>
<dbReference type="Proteomes" id="UP000017559">
    <property type="component" value="Unassembled WGS sequence"/>
</dbReference>
<accession>V2XS98</accession>
<dbReference type="AlphaFoldDB" id="V2XS98"/>
<protein>
    <submittedName>
        <fullName evidence="7">Phenol 2-monooxygenase</fullName>
    </submittedName>
</protein>
<evidence type="ECO:0000256" key="4">
    <source>
        <dbReference type="ARBA" id="ARBA00023002"/>
    </source>
</evidence>
<keyword evidence="4" id="KW-0560">Oxidoreductase</keyword>
<keyword evidence="2" id="KW-0285">Flavoprotein</keyword>
<dbReference type="Pfam" id="PF07976">
    <property type="entry name" value="Phe_hydrox_dim"/>
    <property type="match status" value="1"/>
</dbReference>
<dbReference type="Pfam" id="PF01494">
    <property type="entry name" value="FAD_binding_3"/>
    <property type="match status" value="1"/>
</dbReference>
<sequence>MGDIRGLEEHQFEQYDVVVVGAGPAGMMTATGLARMGIKPLVIDSTDHAGHEYGRSDAFQSRCMEVMQSFGAPIEQLEHMGKKLYGRTFWEITNENNVARTAYARFYPEFLDYDKDYSLAVRQGLIEQVLAHDIERHYKGFKVQWNTQFVSMELPKTGEEDGFSTSVVIKDLKTGIEKTVVCKYVVACDGARSTVRRWASQFGVKLEGATLPVTWCVLDAVGLRSDHPDLEKLCVVRSTKGIVLVIPREPINGKPAARFDIQINKGREDTTCEDATEMIKAIFHPFKVEWDEVNWWSIYDVGQRIINRYSIQNKVFFVGDTCHTHSPRAGMGLNTALLEGHNLAWKLALVLKGVIRPSLLSTYASERHAVAKQLVSMDRQLVGLYAGLEEQTVTDFSSDATTHWLEKLRTFQAENYAFQAGASVVYGVNELTVTPTGESDKMTIGKPGVAVGSRTRPAVVTRLSDGVPVPILPRFDGKFSIYILVGPLDAPGVLNNLKAIDNYIRTSGGSIFTKYGSDVDVHAKAVSDRMPTLRIPNGTDSYDPNFPEGRLLYTYDYEDIPQICGEYLAPPHTLFRVSVVTTTSVHSPLIQGPILDMLYPCESDKAQAKHSRILHPAWFFSDDIPIVSPYRETAPEAGTLFENPMHQKWAIDPTIGSIVVARPDAHVGTKTVGFNVEAWKQVESYFQGFLL</sequence>
<feature type="domain" description="FAD-binding" evidence="5">
    <location>
        <begin position="15"/>
        <end position="376"/>
    </location>
</feature>
<gene>
    <name evidence="7" type="ORF">Moror_6832</name>
</gene>
<dbReference type="InterPro" id="IPR038220">
    <property type="entry name" value="PHOX_C_sf"/>
</dbReference>
<organism evidence="7 8">
    <name type="scientific">Moniliophthora roreri (strain MCA 2997)</name>
    <name type="common">Cocoa frosty pod rot fungus</name>
    <name type="synonym">Crinipellis roreri</name>
    <dbReference type="NCBI Taxonomy" id="1381753"/>
    <lineage>
        <taxon>Eukaryota</taxon>
        <taxon>Fungi</taxon>
        <taxon>Dikarya</taxon>
        <taxon>Basidiomycota</taxon>
        <taxon>Agaricomycotina</taxon>
        <taxon>Agaricomycetes</taxon>
        <taxon>Agaricomycetidae</taxon>
        <taxon>Agaricales</taxon>
        <taxon>Marasmiineae</taxon>
        <taxon>Marasmiaceae</taxon>
        <taxon>Moniliophthora</taxon>
    </lineage>
</organism>
<dbReference type="Gene3D" id="3.50.50.60">
    <property type="entry name" value="FAD/NAD(P)-binding domain"/>
    <property type="match status" value="1"/>
</dbReference>
<name>V2XS98_MONRO</name>
<dbReference type="PANTHER" id="PTHR43004">
    <property type="entry name" value="TRK SYSTEM POTASSIUM UPTAKE PROTEIN"/>
    <property type="match status" value="1"/>
</dbReference>
<keyword evidence="3" id="KW-0274">FAD</keyword>
<comment type="similarity">
    <text evidence="1">Belongs to the PheA/TfdB FAD monooxygenase family.</text>
</comment>
<reference evidence="7 8" key="1">
    <citation type="journal article" date="2014" name="BMC Genomics">
        <title>Genome and secretome analysis of the hemibiotrophic fungal pathogen, Moniliophthora roreri, which causes frosty pod rot disease of cacao: mechanisms of the biotrophic and necrotrophic phases.</title>
        <authorList>
            <person name="Meinhardt L.W."/>
            <person name="Costa G.G.L."/>
            <person name="Thomazella D.P.T."/>
            <person name="Teixeira P.J.P.L."/>
            <person name="Carazzolle M.F."/>
            <person name="Schuster S.C."/>
            <person name="Carlson J.E."/>
            <person name="Guiltinan M.J."/>
            <person name="Mieczkowski P."/>
            <person name="Farmer A."/>
            <person name="Ramaraj T."/>
            <person name="Crozier J."/>
            <person name="Davis R.E."/>
            <person name="Shao J."/>
            <person name="Melnick R.L."/>
            <person name="Pereira G.A.G."/>
            <person name="Bailey B.A."/>
        </authorList>
    </citation>
    <scope>NUCLEOTIDE SEQUENCE [LARGE SCALE GENOMIC DNA]</scope>
    <source>
        <strain evidence="7 8">MCA 2997</strain>
    </source>
</reference>
<dbReference type="PRINTS" id="PR00420">
    <property type="entry name" value="RNGMNOXGNASE"/>
</dbReference>
<feature type="domain" description="Phenol hydroxylase-like C-terminal dimerisation" evidence="6">
    <location>
        <begin position="426"/>
        <end position="690"/>
    </location>
</feature>
<dbReference type="OrthoDB" id="10016252at2759"/>
<dbReference type="GO" id="GO:0016709">
    <property type="term" value="F:oxidoreductase activity, acting on paired donors, with incorporation or reduction of molecular oxygen, NAD(P)H as one donor, and incorporation of one atom of oxygen"/>
    <property type="evidence" value="ECO:0007669"/>
    <property type="project" value="UniProtKB-ARBA"/>
</dbReference>
<dbReference type="GO" id="GO:0071949">
    <property type="term" value="F:FAD binding"/>
    <property type="evidence" value="ECO:0007669"/>
    <property type="project" value="InterPro"/>
</dbReference>
<evidence type="ECO:0000259" key="5">
    <source>
        <dbReference type="Pfam" id="PF01494"/>
    </source>
</evidence>
<evidence type="ECO:0000256" key="3">
    <source>
        <dbReference type="ARBA" id="ARBA00022827"/>
    </source>
</evidence>
<proteinExistence type="inferred from homology"/>
<dbReference type="Gene3D" id="3.30.9.10">
    <property type="entry name" value="D-Amino Acid Oxidase, subunit A, domain 2"/>
    <property type="match status" value="1"/>
</dbReference>
<evidence type="ECO:0000313" key="7">
    <source>
        <dbReference type="EMBL" id="ESK96612.1"/>
    </source>
</evidence>
<evidence type="ECO:0000259" key="6">
    <source>
        <dbReference type="Pfam" id="PF07976"/>
    </source>
</evidence>
<evidence type="ECO:0000313" key="8">
    <source>
        <dbReference type="Proteomes" id="UP000017559"/>
    </source>
</evidence>
<dbReference type="SUPFAM" id="SSF52833">
    <property type="entry name" value="Thioredoxin-like"/>
    <property type="match status" value="1"/>
</dbReference>
<dbReference type="Gene3D" id="3.40.30.20">
    <property type="match status" value="1"/>
</dbReference>
<dbReference type="InterPro" id="IPR036188">
    <property type="entry name" value="FAD/NAD-bd_sf"/>
</dbReference>
<comment type="caution">
    <text evidence="7">The sequence shown here is derived from an EMBL/GenBank/DDBJ whole genome shotgun (WGS) entry which is preliminary data.</text>
</comment>
<dbReference type="InterPro" id="IPR050641">
    <property type="entry name" value="RIFMO-like"/>
</dbReference>
<dbReference type="HOGENOM" id="CLU_009665_9_3_1"/>
<dbReference type="InterPro" id="IPR036249">
    <property type="entry name" value="Thioredoxin-like_sf"/>
</dbReference>
<dbReference type="EMBL" id="AWSO01000045">
    <property type="protein sequence ID" value="ESK96612.1"/>
    <property type="molecule type" value="Genomic_DNA"/>
</dbReference>
<dbReference type="PANTHER" id="PTHR43004:SF4">
    <property type="entry name" value="FAD-BINDING DOMAIN-CONTAINING PROTEIN"/>
    <property type="match status" value="1"/>
</dbReference>
<evidence type="ECO:0000256" key="1">
    <source>
        <dbReference type="ARBA" id="ARBA00007801"/>
    </source>
</evidence>
<keyword evidence="8" id="KW-1185">Reference proteome</keyword>
<evidence type="ECO:0000256" key="2">
    <source>
        <dbReference type="ARBA" id="ARBA00022630"/>
    </source>
</evidence>
<dbReference type="SUPFAM" id="SSF54373">
    <property type="entry name" value="FAD-linked reductases, C-terminal domain"/>
    <property type="match status" value="1"/>
</dbReference>
<dbReference type="KEGG" id="mrr:Moror_6832"/>
<dbReference type="InterPro" id="IPR012941">
    <property type="entry name" value="Phe_hydrox_C_dim_dom"/>
</dbReference>